<dbReference type="GO" id="GO:0005576">
    <property type="term" value="C:extracellular region"/>
    <property type="evidence" value="ECO:0007669"/>
    <property type="project" value="UniProtKB-SubCell"/>
</dbReference>
<dbReference type="InterPro" id="IPR050557">
    <property type="entry name" value="RTX_toxin/Mannuronan_C5-epim"/>
</dbReference>
<sequence length="262" mass="26969">MPASEFGYYFLTPGDDYFPITSGLLANLPIGLVALEGNDFVIGSIDAEIINGNQGEDSIQGGGGADLVLGGKGRDQISGDYGNDQVNGNIGEDIVFGGSGDDIVRGGKDADLVSGEDGNDVVIGDFGIDVLAGGSGADLFALRTDITLADSNNLDIILDFDRFEGDYIGVTGGFTERDFNLVSLDIPISVITGIPGVSNIPGITPQTIRQTLIDLTGVDIDPNNDGIVTGTSIQFSNGVILGYAVNSSPFDISGSIIPIGDV</sequence>
<dbReference type="EMBL" id="MRCE01000014">
    <property type="protein sequence ID" value="OKH36829.1"/>
    <property type="molecule type" value="Genomic_DNA"/>
</dbReference>
<evidence type="ECO:0000256" key="1">
    <source>
        <dbReference type="ARBA" id="ARBA00004613"/>
    </source>
</evidence>
<dbReference type="RefSeq" id="WP_073594405.1">
    <property type="nucleotide sequence ID" value="NZ_MRCE01000014.1"/>
</dbReference>
<dbReference type="InterPro" id="IPR001343">
    <property type="entry name" value="Hemolysn_Ca-bd"/>
</dbReference>
<keyword evidence="2" id="KW-0964">Secreted</keyword>
<evidence type="ECO:0000313" key="3">
    <source>
        <dbReference type="EMBL" id="OKH36829.1"/>
    </source>
</evidence>
<dbReference type="Pfam" id="PF00353">
    <property type="entry name" value="HemolysinCabind"/>
    <property type="match status" value="2"/>
</dbReference>
<evidence type="ECO:0008006" key="5">
    <source>
        <dbReference type="Google" id="ProtNLM"/>
    </source>
</evidence>
<dbReference type="PANTHER" id="PTHR38340">
    <property type="entry name" value="S-LAYER PROTEIN"/>
    <property type="match status" value="1"/>
</dbReference>
<dbReference type="PANTHER" id="PTHR38340:SF1">
    <property type="entry name" value="S-LAYER PROTEIN"/>
    <property type="match status" value="1"/>
</dbReference>
<name>A0A1U7II40_9CYAN</name>
<accession>A0A1U7II40</accession>
<dbReference type="Proteomes" id="UP000185860">
    <property type="component" value="Unassembled WGS sequence"/>
</dbReference>
<reference evidence="3 4" key="1">
    <citation type="submission" date="2016-11" db="EMBL/GenBank/DDBJ databases">
        <title>Draft Genome Sequences of Nine Cyanobacterial Strains from Diverse Habitats.</title>
        <authorList>
            <person name="Zhu T."/>
            <person name="Hou S."/>
            <person name="Lu X."/>
            <person name="Hess W.R."/>
        </authorList>
    </citation>
    <scope>NUCLEOTIDE SEQUENCE [LARGE SCALE GENOMIC DNA]</scope>
    <source>
        <strain evidence="3 4">IAM M-71</strain>
    </source>
</reference>
<dbReference type="InterPro" id="IPR011049">
    <property type="entry name" value="Serralysin-like_metalloprot_C"/>
</dbReference>
<dbReference type="SUPFAM" id="SSF51120">
    <property type="entry name" value="beta-Roll"/>
    <property type="match status" value="1"/>
</dbReference>
<gene>
    <name evidence="3" type="ORF">NIES2119_15520</name>
</gene>
<comment type="caution">
    <text evidence="3">The sequence shown here is derived from an EMBL/GenBank/DDBJ whole genome shotgun (WGS) entry which is preliminary data.</text>
</comment>
<dbReference type="Gene3D" id="2.150.10.10">
    <property type="entry name" value="Serralysin-like metalloprotease, C-terminal"/>
    <property type="match status" value="1"/>
</dbReference>
<organism evidence="3 4">
    <name type="scientific">[Phormidium ambiguum] IAM M-71</name>
    <dbReference type="NCBI Taxonomy" id="454136"/>
    <lineage>
        <taxon>Bacteria</taxon>
        <taxon>Bacillati</taxon>
        <taxon>Cyanobacteriota</taxon>
        <taxon>Cyanophyceae</taxon>
        <taxon>Oscillatoriophycideae</taxon>
        <taxon>Aerosakkonematales</taxon>
        <taxon>Aerosakkonemataceae</taxon>
        <taxon>Floridanema</taxon>
    </lineage>
</organism>
<protein>
    <recommendedName>
        <fullName evidence="5">Calcium-binding protein</fullName>
    </recommendedName>
</protein>
<dbReference type="OrthoDB" id="443842at2"/>
<dbReference type="PRINTS" id="PR00313">
    <property type="entry name" value="CABNDNGRPT"/>
</dbReference>
<comment type="subcellular location">
    <subcellularLocation>
        <location evidence="1">Secreted</location>
    </subcellularLocation>
</comment>
<evidence type="ECO:0000256" key="2">
    <source>
        <dbReference type="ARBA" id="ARBA00022525"/>
    </source>
</evidence>
<evidence type="ECO:0000313" key="4">
    <source>
        <dbReference type="Proteomes" id="UP000185860"/>
    </source>
</evidence>
<dbReference type="AlphaFoldDB" id="A0A1U7II40"/>
<dbReference type="STRING" id="454136.NIES2119_15520"/>
<dbReference type="GO" id="GO:0005509">
    <property type="term" value="F:calcium ion binding"/>
    <property type="evidence" value="ECO:0007669"/>
    <property type="project" value="InterPro"/>
</dbReference>
<proteinExistence type="predicted"/>